<dbReference type="GO" id="GO:0006508">
    <property type="term" value="P:proteolysis"/>
    <property type="evidence" value="ECO:0007669"/>
    <property type="project" value="UniProtKB-KW"/>
</dbReference>
<feature type="domain" description="Calpain catalytic" evidence="12">
    <location>
        <begin position="228"/>
        <end position="554"/>
    </location>
</feature>
<dbReference type="InterPro" id="IPR022684">
    <property type="entry name" value="Calpain_cysteine_protease"/>
</dbReference>
<evidence type="ECO:0000256" key="7">
    <source>
        <dbReference type="ARBA" id="ARBA00022833"/>
    </source>
</evidence>
<sequence length="1074" mass="124269">MSKKATTAESPYFWICQRCRYRNSKLAHQCFGCRNSNPNNLKSSPSYRTSSSTSNNNNRRSYVMTNNKNDDQRRNDYFHLNSINTDNKIRKSPLPMPRLSLQTTKTTNTRIVPIKIIDVNHKRNNHAVMPSSNQMISENRIRTKSTPSELSSSKITRETKSKNSEQQSKQVIEMLEFFRQNIRNKITSVSNRWSKSCEELPATADLAIKRSKNDYKILLSQCRKSSLPFVDSEFPTNRSSLYRLHEDSDPRYDGLISKWSRVTDIQFERPPDDTDDDGDDDDDDGKDVGPKSPPSDKKSKKNLCIHGPGLKVTDFRQGKLGDCWLLSSLASLVYNYPEHLNLLIPDPKLHPQECGYQIFLCLDGNWSSVMIDDYFPCDQHGRLVFTEAFGRQLFAPMIEKALAKHYSCYKALILGHTIEGFSTLTGMPIERITFDVNTRNSLNSQKELWNRLMTTIKENHYLVAASCSVEKQGLHKLHAYSVLDVCTVTGSSCGDQQAILLANPWGDQRLQGELRYSHETFLRQLKRKPKHGLFWMSLRDFVNCFSHMDVCKYSKTWYTKRYEFRLPFQIVDQRNFTVFELNCKRKTSINFTIYQRIDRDLKLKYRLSLSLVIFKIWPDESLQLVTASPLLTDKIENFETLLGRGKYLALVFGFNHWGLTSRLKEAPTLVMAIHSPRRVDIRPINPDMHLMGDLLIQTVIGIGKTKRNEDVDYIEYKLTDFAAFIWVVENLSENQWLMIRWNTAEARDAFNLRSATESVDLIPPGCRQIVCVMARESDKQSCQYHCTFRAQRLPPESSTTMLNMESLKNHTNNDAEEMSVLFAPRVIQPNLIAERNRENRFDFTKEPDDITMMMWPLIIWMFGLLMIFVTIDAYQHVRYKRYDQVPEHCPRRDKPAYEECQQKLVKKWNLPIKQMNSATRRFCCFHWENLQCELQIAKKCDKYWADKLDKDTMMDTICRKYPRKDFQKNCAGIDIAKLDKEDKWFRDQVVRTSEIHTDTDKKPPSSKSTSKLSSAKKSSSSVSHFATGGAAIGFACLGAFSHFFMESEMKKYVTIGSAGIATIMGALFAKLALF</sequence>
<feature type="compositionally biased region" description="Acidic residues" evidence="10">
    <location>
        <begin position="273"/>
        <end position="285"/>
    </location>
</feature>
<evidence type="ECO:0000313" key="14">
    <source>
        <dbReference type="Proteomes" id="UP000790347"/>
    </source>
</evidence>
<feature type="active site" evidence="8 9">
    <location>
        <position position="323"/>
    </location>
</feature>
<comment type="caution">
    <text evidence="13">The sequence shown here is derived from an EMBL/GenBank/DDBJ whole genome shotgun (WGS) entry which is preliminary data.</text>
</comment>
<feature type="compositionally biased region" description="Polar residues" evidence="10">
    <location>
        <begin position="144"/>
        <end position="154"/>
    </location>
</feature>
<feature type="transmembrane region" description="Helical" evidence="11">
    <location>
        <begin position="853"/>
        <end position="874"/>
    </location>
</feature>
<feature type="compositionally biased region" description="Basic and acidic residues" evidence="10">
    <location>
        <begin position="286"/>
        <end position="297"/>
    </location>
</feature>
<dbReference type="InterPro" id="IPR038765">
    <property type="entry name" value="Papain-like_cys_pep_sf"/>
</dbReference>
<dbReference type="PROSITE" id="PS00139">
    <property type="entry name" value="THIOL_PROTEASE_CYS"/>
    <property type="match status" value="1"/>
</dbReference>
<evidence type="ECO:0000256" key="9">
    <source>
        <dbReference type="PROSITE-ProRule" id="PRU00239"/>
    </source>
</evidence>
<feature type="region of interest" description="Disordered" evidence="10">
    <location>
        <begin position="35"/>
        <end position="74"/>
    </location>
</feature>
<keyword evidence="7" id="KW-0862">Zinc</keyword>
<keyword evidence="2 9" id="KW-0645">Protease</keyword>
<dbReference type="Proteomes" id="UP000790347">
    <property type="component" value="Unassembled WGS sequence"/>
</dbReference>
<feature type="active site" evidence="8 9">
    <location>
        <position position="478"/>
    </location>
</feature>
<feature type="region of interest" description="Disordered" evidence="10">
    <location>
        <begin position="138"/>
        <end position="167"/>
    </location>
</feature>
<feature type="region of interest" description="Disordered" evidence="10">
    <location>
        <begin position="266"/>
        <end position="302"/>
    </location>
</feature>
<feature type="transmembrane region" description="Helical" evidence="11">
    <location>
        <begin position="1021"/>
        <end position="1040"/>
    </location>
</feature>
<feature type="transmembrane region" description="Helical" evidence="11">
    <location>
        <begin position="1052"/>
        <end position="1073"/>
    </location>
</feature>
<feature type="active site" evidence="8 9">
    <location>
        <position position="503"/>
    </location>
</feature>
<dbReference type="Gene3D" id="3.90.70.10">
    <property type="entry name" value="Cysteine proteinases"/>
    <property type="match status" value="1"/>
</dbReference>
<organism evidence="13 14">
    <name type="scientific">Dermatophagoides farinae</name>
    <name type="common">American house dust mite</name>
    <dbReference type="NCBI Taxonomy" id="6954"/>
    <lineage>
        <taxon>Eukaryota</taxon>
        <taxon>Metazoa</taxon>
        <taxon>Ecdysozoa</taxon>
        <taxon>Arthropoda</taxon>
        <taxon>Chelicerata</taxon>
        <taxon>Arachnida</taxon>
        <taxon>Acari</taxon>
        <taxon>Acariformes</taxon>
        <taxon>Sarcoptiformes</taxon>
        <taxon>Astigmata</taxon>
        <taxon>Psoroptidia</taxon>
        <taxon>Analgoidea</taxon>
        <taxon>Pyroglyphidae</taxon>
        <taxon>Dermatophagoidinae</taxon>
        <taxon>Dermatophagoides</taxon>
    </lineage>
</organism>
<gene>
    <name evidence="13" type="primary">CAPN15_2</name>
    <name evidence="13" type="ORF">DERF_006064</name>
</gene>
<keyword evidence="14" id="KW-1185">Reference proteome</keyword>
<evidence type="ECO:0000256" key="2">
    <source>
        <dbReference type="ARBA" id="ARBA00022670"/>
    </source>
</evidence>
<feature type="compositionally biased region" description="Low complexity" evidence="10">
    <location>
        <begin position="35"/>
        <end position="62"/>
    </location>
</feature>
<evidence type="ECO:0000256" key="11">
    <source>
        <dbReference type="SAM" id="Phobius"/>
    </source>
</evidence>
<comment type="similarity">
    <text evidence="1">Belongs to the peptidase C2 family.</text>
</comment>
<reference evidence="13" key="2">
    <citation type="journal article" date="2022" name="Res Sq">
        <title>Comparative Genomics Reveals Insights into the Divergent Evolution of Astigmatic Mites and Household Pest Adaptations.</title>
        <authorList>
            <person name="Xiong Q."/>
            <person name="Wan A.T.-Y."/>
            <person name="Liu X.-Y."/>
            <person name="Fung C.S.-H."/>
            <person name="Xiao X."/>
            <person name="Malainual N."/>
            <person name="Hou J."/>
            <person name="Wang L."/>
            <person name="Wang M."/>
            <person name="Yang K."/>
            <person name="Cui Y."/>
            <person name="Leung E."/>
            <person name="Nong W."/>
            <person name="Shin S.-K."/>
            <person name="Au S."/>
            <person name="Jeong K.Y."/>
            <person name="Chew F.T."/>
            <person name="Hui J."/>
            <person name="Leung T.F."/>
            <person name="Tungtrongchitr A."/>
            <person name="Zhong N."/>
            <person name="Liu Z."/>
            <person name="Tsui S."/>
        </authorList>
    </citation>
    <scope>NUCLEOTIDE SEQUENCE</scope>
    <source>
        <strain evidence="13">Derf</strain>
        <tissue evidence="13">Whole organism</tissue>
    </source>
</reference>
<keyword evidence="4" id="KW-0863">Zinc-finger</keyword>
<keyword evidence="6 9" id="KW-0788">Thiol protease</keyword>
<dbReference type="PROSITE" id="PS01358">
    <property type="entry name" value="ZF_RANBP2_1"/>
    <property type="match status" value="1"/>
</dbReference>
<proteinExistence type="inferred from homology"/>
<dbReference type="SMART" id="SM00230">
    <property type="entry name" value="CysPc"/>
    <property type="match status" value="1"/>
</dbReference>
<dbReference type="InterPro" id="IPR000169">
    <property type="entry name" value="Pept_cys_AS"/>
</dbReference>
<evidence type="ECO:0000256" key="1">
    <source>
        <dbReference type="ARBA" id="ARBA00007623"/>
    </source>
</evidence>
<evidence type="ECO:0000256" key="3">
    <source>
        <dbReference type="ARBA" id="ARBA00022723"/>
    </source>
</evidence>
<evidence type="ECO:0000256" key="4">
    <source>
        <dbReference type="ARBA" id="ARBA00022771"/>
    </source>
</evidence>
<dbReference type="PRINTS" id="PR00704">
    <property type="entry name" value="CALPAIN"/>
</dbReference>
<dbReference type="AlphaFoldDB" id="A0A922IAU6"/>
<evidence type="ECO:0000256" key="5">
    <source>
        <dbReference type="ARBA" id="ARBA00022801"/>
    </source>
</evidence>
<dbReference type="Pfam" id="PF00648">
    <property type="entry name" value="Peptidase_C2"/>
    <property type="match status" value="1"/>
</dbReference>
<dbReference type="GO" id="GO:0005737">
    <property type="term" value="C:cytoplasm"/>
    <property type="evidence" value="ECO:0007669"/>
    <property type="project" value="TreeGrafter"/>
</dbReference>
<dbReference type="PROSITE" id="PS50203">
    <property type="entry name" value="CALPAIN_CAT"/>
    <property type="match status" value="1"/>
</dbReference>
<dbReference type="GO" id="GO:0008270">
    <property type="term" value="F:zinc ion binding"/>
    <property type="evidence" value="ECO:0007669"/>
    <property type="project" value="UniProtKB-KW"/>
</dbReference>
<protein>
    <submittedName>
        <fullName evidence="13">Calpain-15</fullName>
    </submittedName>
</protein>
<keyword evidence="11" id="KW-0472">Membrane</keyword>
<evidence type="ECO:0000259" key="12">
    <source>
        <dbReference type="PROSITE" id="PS50203"/>
    </source>
</evidence>
<keyword evidence="11" id="KW-0812">Transmembrane</keyword>
<dbReference type="PANTHER" id="PTHR10183">
    <property type="entry name" value="CALPAIN"/>
    <property type="match status" value="1"/>
</dbReference>
<dbReference type="PANTHER" id="PTHR10183:SF382">
    <property type="entry name" value="CALPAIN-15"/>
    <property type="match status" value="1"/>
</dbReference>
<dbReference type="SUPFAM" id="SSF54001">
    <property type="entry name" value="Cysteine proteinases"/>
    <property type="match status" value="1"/>
</dbReference>
<dbReference type="InterPro" id="IPR001300">
    <property type="entry name" value="Peptidase_C2_calpain_cat"/>
</dbReference>
<keyword evidence="3" id="KW-0479">Metal-binding</keyword>
<evidence type="ECO:0000313" key="13">
    <source>
        <dbReference type="EMBL" id="KAH9522498.1"/>
    </source>
</evidence>
<accession>A0A922IAU6</accession>
<reference evidence="13" key="1">
    <citation type="submission" date="2013-05" db="EMBL/GenBank/DDBJ databases">
        <authorList>
            <person name="Yim A.K.Y."/>
            <person name="Chan T.F."/>
            <person name="Ji K.M."/>
            <person name="Liu X.Y."/>
            <person name="Zhou J.W."/>
            <person name="Li R.Q."/>
            <person name="Yang K.Y."/>
            <person name="Li J."/>
            <person name="Li M."/>
            <person name="Law P.T.W."/>
            <person name="Wu Y.L."/>
            <person name="Cai Z.L."/>
            <person name="Qin H."/>
            <person name="Bao Y."/>
            <person name="Leung R.K.K."/>
            <person name="Ng P.K.S."/>
            <person name="Zou J."/>
            <person name="Zhong X.J."/>
            <person name="Ran P.X."/>
            <person name="Zhong N.S."/>
            <person name="Liu Z.G."/>
            <person name="Tsui S.K.W."/>
        </authorList>
    </citation>
    <scope>NUCLEOTIDE SEQUENCE</scope>
    <source>
        <strain evidence="13">Derf</strain>
        <tissue evidence="13">Whole organism</tissue>
    </source>
</reference>
<evidence type="ECO:0000256" key="8">
    <source>
        <dbReference type="PIRSR" id="PIRSR622684-1"/>
    </source>
</evidence>
<keyword evidence="11" id="KW-1133">Transmembrane helix</keyword>
<evidence type="ECO:0000256" key="10">
    <source>
        <dbReference type="SAM" id="MobiDB-lite"/>
    </source>
</evidence>
<dbReference type="GO" id="GO:0004198">
    <property type="term" value="F:calcium-dependent cysteine-type endopeptidase activity"/>
    <property type="evidence" value="ECO:0007669"/>
    <property type="project" value="InterPro"/>
</dbReference>
<evidence type="ECO:0000256" key="6">
    <source>
        <dbReference type="ARBA" id="ARBA00022807"/>
    </source>
</evidence>
<dbReference type="EMBL" id="ASGP02000002">
    <property type="protein sequence ID" value="KAH9522498.1"/>
    <property type="molecule type" value="Genomic_DNA"/>
</dbReference>
<dbReference type="InterPro" id="IPR001876">
    <property type="entry name" value="Znf_RanBP2"/>
</dbReference>
<name>A0A922IAU6_DERFA</name>
<keyword evidence="5 9" id="KW-0378">Hydrolase</keyword>